<evidence type="ECO:0000313" key="2">
    <source>
        <dbReference type="EMBL" id="CAK9441091.1"/>
    </source>
</evidence>
<dbReference type="InterPro" id="IPR018306">
    <property type="entry name" value="Phage_T5_Orf172_DNA-bd"/>
</dbReference>
<dbReference type="InterPro" id="IPR053006">
    <property type="entry name" value="Meiosis_regulatory"/>
</dbReference>
<dbReference type="GeneID" id="92210156"/>
<dbReference type="Pfam" id="PF10544">
    <property type="entry name" value="T5orf172"/>
    <property type="match status" value="1"/>
</dbReference>
<feature type="domain" description="Bacteriophage T5 Orf172 DNA-binding" evidence="1">
    <location>
        <begin position="38"/>
        <end position="183"/>
    </location>
</feature>
<dbReference type="Proteomes" id="UP001497383">
    <property type="component" value="Chromosome 6"/>
</dbReference>
<protein>
    <recommendedName>
        <fullName evidence="1">Bacteriophage T5 Orf172 DNA-binding domain-containing protein</fullName>
    </recommendedName>
</protein>
<accession>A0ABP0ZRE2</accession>
<dbReference type="PANTHER" id="PTHR28094">
    <property type="entry name" value="MEIOTICALLY UP-REGULATED GENE 113 PROTEIN"/>
    <property type="match status" value="1"/>
</dbReference>
<dbReference type="EMBL" id="OZ022410">
    <property type="protein sequence ID" value="CAK9441091.1"/>
    <property type="molecule type" value="Genomic_DNA"/>
</dbReference>
<sequence>MRNFISPPKDWDFQVKNVPQTSKRHRDKWISFKSIKSPYILIKVGMTTQLPNVRIKQWELKCKHELVNMGPANSHLAKPHLSWWQRMANLSLEDGQRVDATYRNLQNEGFYCNGNLKNVEMAIHSKLRANYGKGDVFCSGCVSDDDLTVNKSTKAVPLRHNFKVHVEWFLVPKTDLTSVYKLIDETCNAHARAN</sequence>
<evidence type="ECO:0000313" key="3">
    <source>
        <dbReference type="Proteomes" id="UP001497383"/>
    </source>
</evidence>
<dbReference type="PANTHER" id="PTHR28094:SF1">
    <property type="entry name" value="MEIOTICALLY UP-REGULATED GENE 113 PROTEIN"/>
    <property type="match status" value="1"/>
</dbReference>
<keyword evidence="3" id="KW-1185">Reference proteome</keyword>
<evidence type="ECO:0000259" key="1">
    <source>
        <dbReference type="Pfam" id="PF10544"/>
    </source>
</evidence>
<reference evidence="2 3" key="1">
    <citation type="submission" date="2024-03" db="EMBL/GenBank/DDBJ databases">
        <authorList>
            <person name="Brejova B."/>
        </authorList>
    </citation>
    <scope>NUCLEOTIDE SEQUENCE [LARGE SCALE GENOMIC DNA]</scope>
    <source>
        <strain evidence="2 3">CBS 14171</strain>
    </source>
</reference>
<organism evidence="2 3">
    <name type="scientific">Lodderomyces beijingensis</name>
    <dbReference type="NCBI Taxonomy" id="1775926"/>
    <lineage>
        <taxon>Eukaryota</taxon>
        <taxon>Fungi</taxon>
        <taxon>Dikarya</taxon>
        <taxon>Ascomycota</taxon>
        <taxon>Saccharomycotina</taxon>
        <taxon>Pichiomycetes</taxon>
        <taxon>Debaryomycetaceae</taxon>
        <taxon>Candida/Lodderomyces clade</taxon>
        <taxon>Lodderomyces</taxon>
    </lineage>
</organism>
<dbReference type="RefSeq" id="XP_066831898.1">
    <property type="nucleotide sequence ID" value="XM_066975239.1"/>
</dbReference>
<proteinExistence type="predicted"/>
<gene>
    <name evidence="2" type="ORF">LODBEIA_P49600</name>
</gene>
<name>A0ABP0ZRE2_9ASCO</name>